<keyword evidence="4 6" id="KW-0472">Membrane</keyword>
<feature type="compositionally biased region" description="Basic and acidic residues" evidence="5">
    <location>
        <begin position="63"/>
        <end position="78"/>
    </location>
</feature>
<organism evidence="8 9">
    <name type="scientific">Labrus bergylta</name>
    <name type="common">ballan wrasse</name>
    <dbReference type="NCBI Taxonomy" id="56723"/>
    <lineage>
        <taxon>Eukaryota</taxon>
        <taxon>Metazoa</taxon>
        <taxon>Chordata</taxon>
        <taxon>Craniata</taxon>
        <taxon>Vertebrata</taxon>
        <taxon>Euteleostomi</taxon>
        <taxon>Actinopterygii</taxon>
        <taxon>Neopterygii</taxon>
        <taxon>Teleostei</taxon>
        <taxon>Neoteleostei</taxon>
        <taxon>Acanthomorphata</taxon>
        <taxon>Eupercaria</taxon>
        <taxon>Labriformes</taxon>
        <taxon>Labridae</taxon>
        <taxon>Labrus</taxon>
    </lineage>
</organism>
<comment type="subcellular location">
    <subcellularLocation>
        <location evidence="1">Membrane</location>
    </subcellularLocation>
</comment>
<evidence type="ECO:0000313" key="9">
    <source>
        <dbReference type="Proteomes" id="UP000261660"/>
    </source>
</evidence>
<keyword evidence="7" id="KW-0732">Signal</keyword>
<keyword evidence="3 6" id="KW-1133">Transmembrane helix</keyword>
<feature type="compositionally biased region" description="Gly residues" evidence="5">
    <location>
        <begin position="98"/>
        <end position="108"/>
    </location>
</feature>
<evidence type="ECO:0000256" key="7">
    <source>
        <dbReference type="SAM" id="SignalP"/>
    </source>
</evidence>
<reference evidence="8" key="1">
    <citation type="submission" date="2025-08" db="UniProtKB">
        <authorList>
            <consortium name="Ensembl"/>
        </authorList>
    </citation>
    <scope>IDENTIFICATION</scope>
</reference>
<dbReference type="GO" id="GO:0045055">
    <property type="term" value="P:regulated exocytosis"/>
    <property type="evidence" value="ECO:0007669"/>
    <property type="project" value="TreeGrafter"/>
</dbReference>
<feature type="chain" id="PRO_5018602101" evidence="7">
    <location>
        <begin position="18"/>
        <end position="401"/>
    </location>
</feature>
<evidence type="ECO:0000256" key="4">
    <source>
        <dbReference type="ARBA" id="ARBA00023136"/>
    </source>
</evidence>
<proteinExistence type="predicted"/>
<dbReference type="InterPro" id="IPR023352">
    <property type="entry name" value="MAPEG-like_dom_sf"/>
</dbReference>
<feature type="transmembrane region" description="Helical" evidence="6">
    <location>
        <begin position="209"/>
        <end position="229"/>
    </location>
</feature>
<evidence type="ECO:0000256" key="5">
    <source>
        <dbReference type="SAM" id="MobiDB-lite"/>
    </source>
</evidence>
<evidence type="ECO:0000256" key="1">
    <source>
        <dbReference type="ARBA" id="ARBA00004370"/>
    </source>
</evidence>
<feature type="compositionally biased region" description="Basic and acidic residues" evidence="5">
    <location>
        <begin position="86"/>
        <end position="97"/>
    </location>
</feature>
<keyword evidence="9" id="KW-1185">Reference proteome</keyword>
<feature type="region of interest" description="Disordered" evidence="5">
    <location>
        <begin position="45"/>
        <end position="128"/>
    </location>
</feature>
<dbReference type="Ensembl" id="ENSLBET00000002854.1">
    <property type="protein sequence ID" value="ENSLBEP00000002701.1"/>
    <property type="gene ID" value="ENSLBEG00000002123.1"/>
</dbReference>
<dbReference type="GO" id="GO:0032588">
    <property type="term" value="C:trans-Golgi network membrane"/>
    <property type="evidence" value="ECO:0007669"/>
    <property type="project" value="TreeGrafter"/>
</dbReference>
<dbReference type="STRING" id="56723.ENSLBEP00000002701"/>
<dbReference type="PANTHER" id="PTHR31004">
    <property type="entry name" value="TRANSMEMBRANE PROTEIN 79"/>
    <property type="match status" value="1"/>
</dbReference>
<reference evidence="8" key="2">
    <citation type="submission" date="2025-09" db="UniProtKB">
        <authorList>
            <consortium name="Ensembl"/>
        </authorList>
    </citation>
    <scope>IDENTIFICATION</scope>
</reference>
<dbReference type="GO" id="GO:0005765">
    <property type="term" value="C:lysosomal membrane"/>
    <property type="evidence" value="ECO:0007669"/>
    <property type="project" value="TreeGrafter"/>
</dbReference>
<dbReference type="GeneTree" id="ENSGT00390000002390"/>
<sequence>MFIKYVLFYFVISATQSLERQTGADRQTELALLVDVQNTVGNLKMEGRGWEEPSTMPWPSDRQTGKGDRQSVRSDTSLHEAASWTESERGLMVEGERGQGGGAGGGKQEGAEPRTHLKEEEEPTENHLPQKAARVFSPAVTVLLSPSSPKESEVFWEMESEKSPFLAARGVPQDYNQHGYQYDWTEDKPPAACRGGCPNRDALKVGVSLMTSALFFPFLVWGGFVFLPFDAPLLGDAPLRLVYALRCSVFAAVPIVLGWIVLGVSRLRTGVIRALYDDEEKEAELQEVTVHRRFISDSASLFLIYFLQLVVMAMYLSQEHLKLLPLLTIVFALGRLVYWVAAAFGSSIRGFGFGLSFLPSVAMMVANIYFIFSLEAGGSIFSVPAPPEEVLTPPGRQRFYG</sequence>
<feature type="transmembrane region" description="Helical" evidence="6">
    <location>
        <begin position="351"/>
        <end position="372"/>
    </location>
</feature>
<dbReference type="Pfam" id="PF01124">
    <property type="entry name" value="MAPEG"/>
    <property type="match status" value="1"/>
</dbReference>
<dbReference type="Proteomes" id="UP000261660">
    <property type="component" value="Unplaced"/>
</dbReference>
<feature type="transmembrane region" description="Helical" evidence="6">
    <location>
        <begin position="241"/>
        <end position="264"/>
    </location>
</feature>
<feature type="transmembrane region" description="Helical" evidence="6">
    <location>
        <begin position="323"/>
        <end position="344"/>
    </location>
</feature>
<feature type="transmembrane region" description="Helical" evidence="6">
    <location>
        <begin position="299"/>
        <end position="317"/>
    </location>
</feature>
<name>A0A3Q3E9K4_9LABR</name>
<dbReference type="PANTHER" id="PTHR31004:SF4">
    <property type="entry name" value="TRANSMEMBRANE PROTEIN 79"/>
    <property type="match status" value="1"/>
</dbReference>
<evidence type="ECO:0000256" key="3">
    <source>
        <dbReference type="ARBA" id="ARBA00022989"/>
    </source>
</evidence>
<dbReference type="AlphaFoldDB" id="A0A3Q3E9K4"/>
<evidence type="ECO:0000256" key="2">
    <source>
        <dbReference type="ARBA" id="ARBA00022692"/>
    </source>
</evidence>
<dbReference type="InterPro" id="IPR001129">
    <property type="entry name" value="Membr-assoc_MAPEG"/>
</dbReference>
<evidence type="ECO:0000313" key="8">
    <source>
        <dbReference type="Ensembl" id="ENSLBEP00000002701.1"/>
    </source>
</evidence>
<keyword evidence="2 6" id="KW-0812">Transmembrane</keyword>
<accession>A0A3Q3E9K4</accession>
<feature type="signal peptide" evidence="7">
    <location>
        <begin position="1"/>
        <end position="17"/>
    </location>
</feature>
<evidence type="ECO:0000256" key="6">
    <source>
        <dbReference type="SAM" id="Phobius"/>
    </source>
</evidence>
<dbReference type="InParanoid" id="A0A3Q3E9K4"/>
<protein>
    <submittedName>
        <fullName evidence="8">Transmembrane protein 79b</fullName>
    </submittedName>
</protein>
<feature type="compositionally biased region" description="Basic and acidic residues" evidence="5">
    <location>
        <begin position="109"/>
        <end position="119"/>
    </location>
</feature>
<dbReference type="Gene3D" id="1.20.120.550">
    <property type="entry name" value="Membrane associated eicosanoid/glutathione metabolism-like domain"/>
    <property type="match status" value="1"/>
</dbReference>